<keyword evidence="3" id="KW-0732">Signal</keyword>
<evidence type="ECO:0000313" key="6">
    <source>
        <dbReference type="Proteomes" id="UP000182227"/>
    </source>
</evidence>
<accession>A0A0U1D9P2</accession>
<dbReference type="PANTHER" id="PTHR10963:SF55">
    <property type="entry name" value="GLYCOSIDE HYDROLASE FAMILY 16 PROTEIN"/>
    <property type="match status" value="1"/>
</dbReference>
<dbReference type="InterPro" id="IPR013320">
    <property type="entry name" value="ConA-like_dom_sf"/>
</dbReference>
<dbReference type="InterPro" id="IPR050546">
    <property type="entry name" value="Glycosyl_Hydrlase_16"/>
</dbReference>
<dbReference type="GO" id="GO:0005975">
    <property type="term" value="P:carbohydrate metabolic process"/>
    <property type="evidence" value="ECO:0007669"/>
    <property type="project" value="InterPro"/>
</dbReference>
<dbReference type="CDD" id="cd08023">
    <property type="entry name" value="GH16_laminarinase_like"/>
    <property type="match status" value="1"/>
</dbReference>
<dbReference type="PROSITE" id="PS51762">
    <property type="entry name" value="GH16_2"/>
    <property type="match status" value="1"/>
</dbReference>
<gene>
    <name evidence="5" type="ORF">BN970_02178</name>
</gene>
<organism evidence="5 6">
    <name type="scientific">Mycolicibacterium conceptionense</name>
    <dbReference type="NCBI Taxonomy" id="451644"/>
    <lineage>
        <taxon>Bacteria</taxon>
        <taxon>Bacillati</taxon>
        <taxon>Actinomycetota</taxon>
        <taxon>Actinomycetes</taxon>
        <taxon>Mycobacteriales</taxon>
        <taxon>Mycobacteriaceae</taxon>
        <taxon>Mycolicibacterium</taxon>
    </lineage>
</organism>
<name>A0A0U1D9P2_9MYCO</name>
<evidence type="ECO:0000259" key="4">
    <source>
        <dbReference type="PROSITE" id="PS51762"/>
    </source>
</evidence>
<dbReference type="PANTHER" id="PTHR10963">
    <property type="entry name" value="GLYCOSYL HYDROLASE-RELATED"/>
    <property type="match status" value="1"/>
</dbReference>
<sequence length="348" mass="37883" precursor="true">MDRRSVMFMMGLGVAAAALPAGMANADPAIGDNPPAPAPGAPTPPAAAAAQPTFLFQDEFNGPAGAPPDPTWWHLIPERETIKNPVEWDKPFNMGRYVTDTEHAFQDGKGNLVIRATRGPGTTIQEKYASAKVVGNWRGGIGTTWEARVKLNCLTDGAWPAFWLLNDDPVRGGEVDLVEWYGNRDWPSGTTVHARLDGESFATNPHPIDSGWHTWRMSWTPQGMYFWKDYAPGMEPFFEVPANSLDDWPFNDPGYTLVPVFNIAVGGSGGRDPSGGSYPAEMLVDWIRVFQAEFCAPRVGLCARFRGRFLGVVAIAADSDGKCCYAASTVVECCSGVLGLCRCGLHRW</sequence>
<reference evidence="5 6" key="1">
    <citation type="submission" date="2015-03" db="EMBL/GenBank/DDBJ databases">
        <authorList>
            <person name="Murphy D."/>
        </authorList>
    </citation>
    <scope>NUCLEOTIDE SEQUENCE [LARGE SCALE GENOMIC DNA]</scope>
    <source>
        <strain evidence="5 6">D16</strain>
    </source>
</reference>
<feature type="chain" id="PRO_5006707888" evidence="3">
    <location>
        <begin position="27"/>
        <end position="348"/>
    </location>
</feature>
<dbReference type="Gene3D" id="2.60.120.200">
    <property type="match status" value="1"/>
</dbReference>
<dbReference type="GO" id="GO:0004553">
    <property type="term" value="F:hydrolase activity, hydrolyzing O-glycosyl compounds"/>
    <property type="evidence" value="ECO:0007669"/>
    <property type="project" value="InterPro"/>
</dbReference>
<dbReference type="SUPFAM" id="SSF49899">
    <property type="entry name" value="Concanavalin A-like lectins/glucanases"/>
    <property type="match status" value="1"/>
</dbReference>
<dbReference type="Pfam" id="PF00722">
    <property type="entry name" value="Glyco_hydro_16"/>
    <property type="match status" value="1"/>
</dbReference>
<proteinExistence type="inferred from homology"/>
<evidence type="ECO:0000256" key="2">
    <source>
        <dbReference type="SAM" id="MobiDB-lite"/>
    </source>
</evidence>
<feature type="signal peptide" evidence="3">
    <location>
        <begin position="1"/>
        <end position="26"/>
    </location>
</feature>
<comment type="similarity">
    <text evidence="1">Belongs to the glycosyl hydrolase 16 family.</text>
</comment>
<feature type="region of interest" description="Disordered" evidence="2">
    <location>
        <begin position="28"/>
        <end position="47"/>
    </location>
</feature>
<protein>
    <submittedName>
        <fullName evidence="5">Beta-1,3-glucanase</fullName>
    </submittedName>
</protein>
<evidence type="ECO:0000256" key="3">
    <source>
        <dbReference type="SAM" id="SignalP"/>
    </source>
</evidence>
<dbReference type="InterPro" id="IPR000757">
    <property type="entry name" value="Beta-glucanase-like"/>
</dbReference>
<feature type="compositionally biased region" description="Pro residues" evidence="2">
    <location>
        <begin position="34"/>
        <end position="45"/>
    </location>
</feature>
<evidence type="ECO:0000256" key="1">
    <source>
        <dbReference type="ARBA" id="ARBA00006865"/>
    </source>
</evidence>
<dbReference type="EMBL" id="CTEF01000001">
    <property type="protein sequence ID" value="CQD10928.1"/>
    <property type="molecule type" value="Genomic_DNA"/>
</dbReference>
<dbReference type="Proteomes" id="UP000182227">
    <property type="component" value="Unassembled WGS sequence"/>
</dbReference>
<evidence type="ECO:0000313" key="5">
    <source>
        <dbReference type="EMBL" id="CQD10928.1"/>
    </source>
</evidence>
<feature type="domain" description="GH16" evidence="4">
    <location>
        <begin position="36"/>
        <end position="295"/>
    </location>
</feature>
<dbReference type="AlphaFoldDB" id="A0A0U1D9P2"/>